<keyword evidence="2" id="KW-1185">Reference proteome</keyword>
<protein>
    <submittedName>
        <fullName evidence="1">Uncharacterized protein</fullName>
    </submittedName>
</protein>
<accession>D7UB26</accession>
<organism evidence="1 2">
    <name type="scientific">Vitis vinifera</name>
    <name type="common">Grape</name>
    <dbReference type="NCBI Taxonomy" id="29760"/>
    <lineage>
        <taxon>Eukaryota</taxon>
        <taxon>Viridiplantae</taxon>
        <taxon>Streptophyta</taxon>
        <taxon>Embryophyta</taxon>
        <taxon>Tracheophyta</taxon>
        <taxon>Spermatophyta</taxon>
        <taxon>Magnoliopsida</taxon>
        <taxon>eudicotyledons</taxon>
        <taxon>Gunneridae</taxon>
        <taxon>Pentapetalae</taxon>
        <taxon>rosids</taxon>
        <taxon>Vitales</taxon>
        <taxon>Vitaceae</taxon>
        <taxon>Viteae</taxon>
        <taxon>Vitis</taxon>
    </lineage>
</organism>
<dbReference type="PaxDb" id="29760-VIT_19s0015g02950.t01"/>
<dbReference type="HOGENOM" id="CLU_2228109_0_0_1"/>
<gene>
    <name evidence="1" type="ordered locus">VIT_19s0015g02950</name>
</gene>
<dbReference type="EMBL" id="FN596747">
    <property type="protein sequence ID" value="CBI39941.3"/>
    <property type="molecule type" value="Genomic_DNA"/>
</dbReference>
<name>D7UB26_VITVI</name>
<reference evidence="2" key="1">
    <citation type="journal article" date="2007" name="Nature">
        <title>The grapevine genome sequence suggests ancestral hexaploidization in major angiosperm phyla.</title>
        <authorList>
            <consortium name="The French-Italian Public Consortium for Grapevine Genome Characterization."/>
            <person name="Jaillon O."/>
            <person name="Aury J.-M."/>
            <person name="Noel B."/>
            <person name="Policriti A."/>
            <person name="Clepet C."/>
            <person name="Casagrande A."/>
            <person name="Choisne N."/>
            <person name="Aubourg S."/>
            <person name="Vitulo N."/>
            <person name="Jubin C."/>
            <person name="Vezzi A."/>
            <person name="Legeai F."/>
            <person name="Hugueney P."/>
            <person name="Dasilva C."/>
            <person name="Horner D."/>
            <person name="Mica E."/>
            <person name="Jublot D."/>
            <person name="Poulain J."/>
            <person name="Bruyere C."/>
            <person name="Billault A."/>
            <person name="Segurens B."/>
            <person name="Gouyvenoux M."/>
            <person name="Ugarte E."/>
            <person name="Cattonaro F."/>
            <person name="Anthouard V."/>
            <person name="Vico V."/>
            <person name="Del Fabbro C."/>
            <person name="Alaux M."/>
            <person name="Di Gaspero G."/>
            <person name="Dumas V."/>
            <person name="Felice N."/>
            <person name="Paillard S."/>
            <person name="Juman I."/>
            <person name="Moroldo M."/>
            <person name="Scalabrin S."/>
            <person name="Canaguier A."/>
            <person name="Le Clainche I."/>
            <person name="Malacrida G."/>
            <person name="Durand E."/>
            <person name="Pesole G."/>
            <person name="Laucou V."/>
            <person name="Chatelet P."/>
            <person name="Merdinoglu D."/>
            <person name="Delledonne M."/>
            <person name="Pezzotti M."/>
            <person name="Lecharny A."/>
            <person name="Scarpelli C."/>
            <person name="Artiguenave F."/>
            <person name="Pe M.E."/>
            <person name="Valle G."/>
            <person name="Morgante M."/>
            <person name="Caboche M."/>
            <person name="Adam-Blondon A.-F."/>
            <person name="Weissenbach J."/>
            <person name="Quetier F."/>
            <person name="Wincker P."/>
        </authorList>
    </citation>
    <scope>NUCLEOTIDE SEQUENCE [LARGE SCALE GENOMIC DNA]</scope>
    <source>
        <strain evidence="2">cv. Pinot noir / PN40024</strain>
    </source>
</reference>
<dbReference type="InParanoid" id="D7UB26"/>
<dbReference type="AlphaFoldDB" id="D7UB26"/>
<evidence type="ECO:0000313" key="2">
    <source>
        <dbReference type="Proteomes" id="UP000009183"/>
    </source>
</evidence>
<evidence type="ECO:0000313" key="1">
    <source>
        <dbReference type="EMBL" id="CBI39941.3"/>
    </source>
</evidence>
<sequence>MSVLSGVGRFFFLLRSYYQMLSEQSHPMSNFQDRAKHPTLVIPPPKATTQMNCEIFSFKNWALKITFNFSGWNTGLMIFLRLAHCSPSWATRPETSNLTNGCEGVF</sequence>
<proteinExistence type="predicted"/>
<dbReference type="Proteomes" id="UP000009183">
    <property type="component" value="Chromosome 19"/>
</dbReference>